<feature type="compositionally biased region" description="Basic and acidic residues" evidence="1">
    <location>
        <begin position="345"/>
        <end position="354"/>
    </location>
</feature>
<gene>
    <name evidence="2" type="ORF">DNG_06422</name>
</gene>
<organism evidence="2 3">
    <name type="scientific">Cephalotrichum gorgonifer</name>
    <dbReference type="NCBI Taxonomy" id="2041049"/>
    <lineage>
        <taxon>Eukaryota</taxon>
        <taxon>Fungi</taxon>
        <taxon>Dikarya</taxon>
        <taxon>Ascomycota</taxon>
        <taxon>Pezizomycotina</taxon>
        <taxon>Sordariomycetes</taxon>
        <taxon>Hypocreomycetidae</taxon>
        <taxon>Microascales</taxon>
        <taxon>Microascaceae</taxon>
        <taxon>Cephalotrichum</taxon>
    </lineage>
</organism>
<feature type="compositionally biased region" description="Low complexity" evidence="1">
    <location>
        <begin position="11"/>
        <end position="25"/>
    </location>
</feature>
<proteinExistence type="predicted"/>
<evidence type="ECO:0000313" key="2">
    <source>
        <dbReference type="EMBL" id="SPO03739.1"/>
    </source>
</evidence>
<accession>A0AAE8N1J8</accession>
<feature type="region of interest" description="Disordered" evidence="1">
    <location>
        <begin position="204"/>
        <end position="260"/>
    </location>
</feature>
<keyword evidence="3" id="KW-1185">Reference proteome</keyword>
<comment type="caution">
    <text evidence="2">The sequence shown here is derived from an EMBL/GenBank/DDBJ whole genome shotgun (WGS) entry which is preliminary data.</text>
</comment>
<feature type="region of interest" description="Disordered" evidence="1">
    <location>
        <begin position="274"/>
        <end position="376"/>
    </location>
</feature>
<protein>
    <submittedName>
        <fullName evidence="2">Uncharacterized protein</fullName>
    </submittedName>
</protein>
<reference evidence="2" key="1">
    <citation type="submission" date="2018-03" db="EMBL/GenBank/DDBJ databases">
        <authorList>
            <person name="Guldener U."/>
        </authorList>
    </citation>
    <scope>NUCLEOTIDE SEQUENCE</scope>
</reference>
<dbReference type="AlphaFoldDB" id="A0AAE8N1J8"/>
<name>A0AAE8N1J8_9PEZI</name>
<feature type="compositionally biased region" description="Low complexity" evidence="1">
    <location>
        <begin position="205"/>
        <end position="224"/>
    </location>
</feature>
<dbReference type="EMBL" id="ONZQ02000009">
    <property type="protein sequence ID" value="SPO03739.1"/>
    <property type="molecule type" value="Genomic_DNA"/>
</dbReference>
<dbReference type="Proteomes" id="UP001187682">
    <property type="component" value="Unassembled WGS sequence"/>
</dbReference>
<feature type="region of interest" description="Disordered" evidence="1">
    <location>
        <begin position="1"/>
        <end position="40"/>
    </location>
</feature>
<evidence type="ECO:0000313" key="3">
    <source>
        <dbReference type="Proteomes" id="UP001187682"/>
    </source>
</evidence>
<feature type="compositionally biased region" description="Polar residues" evidence="1">
    <location>
        <begin position="225"/>
        <end position="245"/>
    </location>
</feature>
<feature type="region of interest" description="Disordered" evidence="1">
    <location>
        <begin position="135"/>
        <end position="187"/>
    </location>
</feature>
<sequence length="376" mass="39560">MDKHGIPLDRASPTLSSHSLSSAGSGSQGDHIHYGDDLDDPFVLSGANTPIYEDRPEETVLSHLGSADQARAKIPRSAATGSVAMEVPVLPRNLRTAAAPPAPLSARGDVIGGYFPMHEDPAKRVQQPHPFHLDESRAKAPTSKGKGRHPKSASGGHPSLILNDAEPIKAPPAPPSDTRLTSYLPSGIHTGSLPMGKYYPSNYEKQQQLQQQKKPPLHPSKSSKTTSQVPTCRTGPAASSSSAQNPWPEGDAKQKLQQYQRDMIAQATLAARKVMGSSGSRAGQAIPGFAPHGGLPISAPATANPASPRLRPLGSPGPVTPMELGGSETSYLDKGVGGSPSAAERSARSRERRQPMSPGRSRMRAETRSPALTPAC</sequence>
<evidence type="ECO:0000256" key="1">
    <source>
        <dbReference type="SAM" id="MobiDB-lite"/>
    </source>
</evidence>